<organism evidence="6 7">
    <name type="scientific">Cudoniella acicularis</name>
    <dbReference type="NCBI Taxonomy" id="354080"/>
    <lineage>
        <taxon>Eukaryota</taxon>
        <taxon>Fungi</taxon>
        <taxon>Dikarya</taxon>
        <taxon>Ascomycota</taxon>
        <taxon>Pezizomycotina</taxon>
        <taxon>Leotiomycetes</taxon>
        <taxon>Helotiales</taxon>
        <taxon>Tricladiaceae</taxon>
        <taxon>Cudoniella</taxon>
    </lineage>
</organism>
<comment type="catalytic activity">
    <reaction evidence="3">
        <text>L-seryl-[protein] + ATP = O-phospho-L-seryl-[protein] + ADP + H(+)</text>
        <dbReference type="Rhea" id="RHEA:17989"/>
        <dbReference type="Rhea" id="RHEA-COMP:9863"/>
        <dbReference type="Rhea" id="RHEA-COMP:11604"/>
        <dbReference type="ChEBI" id="CHEBI:15378"/>
        <dbReference type="ChEBI" id="CHEBI:29999"/>
        <dbReference type="ChEBI" id="CHEBI:30616"/>
        <dbReference type="ChEBI" id="CHEBI:83421"/>
        <dbReference type="ChEBI" id="CHEBI:456216"/>
        <dbReference type="EC" id="2.7.11.1"/>
    </reaction>
</comment>
<evidence type="ECO:0000259" key="5">
    <source>
        <dbReference type="Pfam" id="PF17667"/>
    </source>
</evidence>
<reference evidence="6 7" key="1">
    <citation type="submission" date="2020-03" db="EMBL/GenBank/DDBJ databases">
        <title>Draft Genome Sequence of Cudoniella acicularis.</title>
        <authorList>
            <person name="Buettner E."/>
            <person name="Kellner H."/>
        </authorList>
    </citation>
    <scope>NUCLEOTIDE SEQUENCE [LARGE SCALE GENOMIC DNA]</scope>
    <source>
        <strain evidence="6 7">DSM 108380</strain>
    </source>
</reference>
<dbReference type="EC" id="2.7.11.1" evidence="1"/>
<evidence type="ECO:0000313" key="7">
    <source>
        <dbReference type="Proteomes" id="UP000566819"/>
    </source>
</evidence>
<accession>A0A8H4RBT3</accession>
<dbReference type="InterPro" id="IPR011009">
    <property type="entry name" value="Kinase-like_dom_sf"/>
</dbReference>
<dbReference type="SUPFAM" id="SSF56112">
    <property type="entry name" value="Protein kinase-like (PK-like)"/>
    <property type="match status" value="1"/>
</dbReference>
<feature type="region of interest" description="Disordered" evidence="4">
    <location>
        <begin position="164"/>
        <end position="214"/>
    </location>
</feature>
<evidence type="ECO:0000256" key="4">
    <source>
        <dbReference type="SAM" id="MobiDB-lite"/>
    </source>
</evidence>
<dbReference type="PANTHER" id="PTHR38248:SF2">
    <property type="entry name" value="FUNK1 11"/>
    <property type="match status" value="1"/>
</dbReference>
<dbReference type="InterPro" id="IPR040976">
    <property type="entry name" value="Pkinase_fungal"/>
</dbReference>
<feature type="domain" description="Fungal-type protein kinase" evidence="5">
    <location>
        <begin position="118"/>
        <end position="307"/>
    </location>
</feature>
<evidence type="ECO:0000256" key="3">
    <source>
        <dbReference type="ARBA" id="ARBA00048679"/>
    </source>
</evidence>
<dbReference type="InterPro" id="IPR008266">
    <property type="entry name" value="Tyr_kinase_AS"/>
</dbReference>
<dbReference type="EMBL" id="JAAMPI010001276">
    <property type="protein sequence ID" value="KAF4625869.1"/>
    <property type="molecule type" value="Genomic_DNA"/>
</dbReference>
<dbReference type="GO" id="GO:0004674">
    <property type="term" value="F:protein serine/threonine kinase activity"/>
    <property type="evidence" value="ECO:0007669"/>
    <property type="project" value="UniProtKB-EC"/>
</dbReference>
<comment type="catalytic activity">
    <reaction evidence="2">
        <text>L-threonyl-[protein] + ATP = O-phospho-L-threonyl-[protein] + ADP + H(+)</text>
        <dbReference type="Rhea" id="RHEA:46608"/>
        <dbReference type="Rhea" id="RHEA-COMP:11060"/>
        <dbReference type="Rhea" id="RHEA-COMP:11605"/>
        <dbReference type="ChEBI" id="CHEBI:15378"/>
        <dbReference type="ChEBI" id="CHEBI:30013"/>
        <dbReference type="ChEBI" id="CHEBI:30616"/>
        <dbReference type="ChEBI" id="CHEBI:61977"/>
        <dbReference type="ChEBI" id="CHEBI:456216"/>
        <dbReference type="EC" id="2.7.11.1"/>
    </reaction>
</comment>
<feature type="compositionally biased region" description="Low complexity" evidence="4">
    <location>
        <begin position="182"/>
        <end position="192"/>
    </location>
</feature>
<dbReference type="Proteomes" id="UP000566819">
    <property type="component" value="Unassembled WGS sequence"/>
</dbReference>
<dbReference type="OrthoDB" id="3527946at2759"/>
<dbReference type="PANTHER" id="PTHR38248">
    <property type="entry name" value="FUNK1 6"/>
    <property type="match status" value="1"/>
</dbReference>
<dbReference type="Gene3D" id="1.10.510.10">
    <property type="entry name" value="Transferase(Phosphotransferase) domain 1"/>
    <property type="match status" value="1"/>
</dbReference>
<keyword evidence="7" id="KW-1185">Reference proteome</keyword>
<name>A0A8H4RBT3_9HELO</name>
<evidence type="ECO:0000256" key="1">
    <source>
        <dbReference type="ARBA" id="ARBA00012513"/>
    </source>
</evidence>
<evidence type="ECO:0000313" key="6">
    <source>
        <dbReference type="EMBL" id="KAF4625869.1"/>
    </source>
</evidence>
<gene>
    <name evidence="6" type="ORF">G7Y89_g12294</name>
</gene>
<protein>
    <recommendedName>
        <fullName evidence="1">non-specific serine/threonine protein kinase</fullName>
        <ecNumber evidence="1">2.7.11.1</ecNumber>
    </recommendedName>
</protein>
<feature type="region of interest" description="Disordered" evidence="4">
    <location>
        <begin position="305"/>
        <end position="324"/>
    </location>
</feature>
<dbReference type="PROSITE" id="PS00109">
    <property type="entry name" value="PROTEIN_KINASE_TYR"/>
    <property type="match status" value="1"/>
</dbReference>
<evidence type="ECO:0000256" key="2">
    <source>
        <dbReference type="ARBA" id="ARBA00047899"/>
    </source>
</evidence>
<feature type="compositionally biased region" description="Polar residues" evidence="4">
    <location>
        <begin position="193"/>
        <end position="205"/>
    </location>
</feature>
<sequence>MKFQDTVLKRFLRKYYTSANKVLRGSEADRKLDIFLAPADAAFQDGKRDLLNVLRATRARCLEVNLIGDSCLVLRFAELGLNTFIKRDGNGKYIVARNRWCVGEPHAIEEGEVIQQSGSVAEWFHHEQIPIDGSMDIIARLRKGMKFGLPRKLSNKVSWIDNSMESSRANSRTRSSLRGRSRSSAGRLTGLGITTNSSLVSSSGQKIKRDEGSAPERLSELLEAFGDAIAGHRPLLEDGKMLHRDISENNIIITTPAAEGDPKGRLIDMDLGKELNSVPSGASHRTGTMQFMAIEMCIHYGHNTEPDGEELAAPSSKPNKRRVRPTKTSILRGWYTGTYAEIANIKRGHMVGFEDITVEFAPEFINLRQLAEDLMDVLFPIRGKLFIGTYKDRNIMYGGIINAFNKAISHLGEEQANP</sequence>
<dbReference type="AlphaFoldDB" id="A0A8H4RBT3"/>
<dbReference type="Pfam" id="PF17667">
    <property type="entry name" value="Pkinase_fungal"/>
    <property type="match status" value="1"/>
</dbReference>
<proteinExistence type="predicted"/>
<comment type="caution">
    <text evidence="6">The sequence shown here is derived from an EMBL/GenBank/DDBJ whole genome shotgun (WGS) entry which is preliminary data.</text>
</comment>